<dbReference type="GO" id="GO:1904115">
    <property type="term" value="C:axon cytoplasm"/>
    <property type="evidence" value="ECO:0007669"/>
    <property type="project" value="GOC"/>
</dbReference>
<evidence type="ECO:0000313" key="19">
    <source>
        <dbReference type="Proteomes" id="UP000274756"/>
    </source>
</evidence>
<dbReference type="GO" id="GO:0048469">
    <property type="term" value="P:cell maturation"/>
    <property type="evidence" value="ECO:0007669"/>
    <property type="project" value="UniProtKB-ARBA"/>
</dbReference>
<dbReference type="Pfam" id="PF08385">
    <property type="entry name" value="DHC_N1"/>
    <property type="match status" value="1"/>
</dbReference>
<dbReference type="Pfam" id="PF12781">
    <property type="entry name" value="AAA_9"/>
    <property type="match status" value="1"/>
</dbReference>
<dbReference type="GO" id="GO:0051642">
    <property type="term" value="P:centrosome localization"/>
    <property type="evidence" value="ECO:0007669"/>
    <property type="project" value="UniProtKB-ARBA"/>
</dbReference>
<dbReference type="FunFam" id="1.20.58.1120:FF:000013">
    <property type="entry name" value="Dynein heavy chain-like protein"/>
    <property type="match status" value="1"/>
</dbReference>
<evidence type="ECO:0000256" key="1">
    <source>
        <dbReference type="ARBA" id="ARBA00004245"/>
    </source>
</evidence>
<dbReference type="InterPro" id="IPR026983">
    <property type="entry name" value="DHC"/>
</dbReference>
<evidence type="ECO:0000313" key="20">
    <source>
        <dbReference type="WBParaSite" id="DME_0000854401-mRNA-1"/>
    </source>
</evidence>
<dbReference type="InterPro" id="IPR027417">
    <property type="entry name" value="P-loop_NTPase"/>
</dbReference>
<dbReference type="GO" id="GO:0008090">
    <property type="term" value="P:retrograde axonal transport"/>
    <property type="evidence" value="ECO:0007669"/>
    <property type="project" value="UniProtKB-ARBA"/>
</dbReference>
<dbReference type="InterPro" id="IPR042222">
    <property type="entry name" value="Dynein_2_N"/>
</dbReference>
<dbReference type="GO" id="GO:0005938">
    <property type="term" value="C:cell cortex"/>
    <property type="evidence" value="ECO:0007669"/>
    <property type="project" value="UniProtKB-ARBA"/>
</dbReference>
<dbReference type="GO" id="GO:0051293">
    <property type="term" value="P:establishment of spindle localization"/>
    <property type="evidence" value="ECO:0007669"/>
    <property type="project" value="UniProtKB-ARBA"/>
</dbReference>
<evidence type="ECO:0000259" key="16">
    <source>
        <dbReference type="SMART" id="SM00382"/>
    </source>
</evidence>
<dbReference type="InterPro" id="IPR013602">
    <property type="entry name" value="Dynein_heavy_linker"/>
</dbReference>
<evidence type="ECO:0000256" key="14">
    <source>
        <dbReference type="ARBA" id="ARBA00033439"/>
    </source>
</evidence>
<dbReference type="Pfam" id="PF17852">
    <property type="entry name" value="Dynein_AAA_lid"/>
    <property type="match status" value="1"/>
</dbReference>
<dbReference type="Pfam" id="PF12777">
    <property type="entry name" value="MT"/>
    <property type="match status" value="1"/>
</dbReference>
<dbReference type="Gene3D" id="1.10.472.130">
    <property type="match status" value="1"/>
</dbReference>
<dbReference type="FunFam" id="1.10.8.710:FF:000005">
    <property type="entry name" value="Cytoplasmic dynein heavy chain 1"/>
    <property type="match status" value="1"/>
</dbReference>
<dbReference type="Gene3D" id="1.10.8.1220">
    <property type="match status" value="1"/>
</dbReference>
<organism evidence="18 20">
    <name type="scientific">Dracunculus medinensis</name>
    <name type="common">Guinea worm</name>
    <dbReference type="NCBI Taxonomy" id="318479"/>
    <lineage>
        <taxon>Eukaryota</taxon>
        <taxon>Metazoa</taxon>
        <taxon>Ecdysozoa</taxon>
        <taxon>Nematoda</taxon>
        <taxon>Chromadorea</taxon>
        <taxon>Rhabditida</taxon>
        <taxon>Spirurina</taxon>
        <taxon>Dracunculoidea</taxon>
        <taxon>Dracunculidae</taxon>
        <taxon>Dracunculus</taxon>
    </lineage>
</organism>
<dbReference type="GO" id="GO:0005874">
    <property type="term" value="C:microtubule"/>
    <property type="evidence" value="ECO:0007669"/>
    <property type="project" value="UniProtKB-KW"/>
</dbReference>
<dbReference type="InterPro" id="IPR054354">
    <property type="entry name" value="DYNC2H1-like_lid"/>
</dbReference>
<feature type="domain" description="AAA+ ATPase" evidence="16">
    <location>
        <begin position="1868"/>
        <end position="1963"/>
    </location>
</feature>
<keyword evidence="10" id="KW-0243">Dynein</keyword>
<dbReference type="InterPro" id="IPR043157">
    <property type="entry name" value="Dynein_AAA1S"/>
</dbReference>
<dbReference type="Gene3D" id="1.20.920.30">
    <property type="match status" value="1"/>
</dbReference>
<dbReference type="GO" id="GO:0005858">
    <property type="term" value="C:axonemal dynein complex"/>
    <property type="evidence" value="ECO:0007669"/>
    <property type="project" value="TreeGrafter"/>
</dbReference>
<dbReference type="PANTHER" id="PTHR46532:SF4">
    <property type="entry name" value="AAA+ ATPASE DOMAIN-CONTAINING PROTEIN"/>
    <property type="match status" value="1"/>
</dbReference>
<gene>
    <name evidence="17" type="ORF">DME_LOCUS2500</name>
</gene>
<dbReference type="FunFam" id="1.10.472.130:FF:000002">
    <property type="entry name" value="Cytoplasmic dynein heavy chain 1"/>
    <property type="match status" value="1"/>
</dbReference>
<dbReference type="GO" id="GO:0072384">
    <property type="term" value="P:organelle transport along microtubule"/>
    <property type="evidence" value="ECO:0007669"/>
    <property type="project" value="UniProtKB-ARBA"/>
</dbReference>
<feature type="coiled-coil region" evidence="15">
    <location>
        <begin position="3175"/>
        <end position="3220"/>
    </location>
</feature>
<dbReference type="InterPro" id="IPR003593">
    <property type="entry name" value="AAA+_ATPase"/>
</dbReference>
<protein>
    <recommendedName>
        <fullName evidence="4">Dynein heavy chain, cytoplasmic</fullName>
    </recommendedName>
    <alternativeName>
        <fullName evidence="14">Dynein heavy chain, cytosolic</fullName>
    </alternativeName>
</protein>
<dbReference type="GO" id="GO:0050793">
    <property type="term" value="P:regulation of developmental process"/>
    <property type="evidence" value="ECO:0007669"/>
    <property type="project" value="UniProtKB-ARBA"/>
</dbReference>
<dbReference type="FunFam" id="3.40.50.300:FF:000517">
    <property type="entry name" value="Cytoplasmic dynein heavy chain 1"/>
    <property type="match status" value="1"/>
</dbReference>
<proteinExistence type="inferred from homology"/>
<feature type="coiled-coil region" evidence="15">
    <location>
        <begin position="1205"/>
        <end position="1232"/>
    </location>
</feature>
<dbReference type="FunFam" id="1.20.920.20:FF:000002">
    <property type="entry name" value="Cytoplasmic dynein 1 heavy chain"/>
    <property type="match status" value="1"/>
</dbReference>
<feature type="coiled-coil region" evidence="15">
    <location>
        <begin position="3369"/>
        <end position="3431"/>
    </location>
</feature>
<sequence length="3882" mass="444990">MTDSESDKSTVINSNNQAPNEVILIDLSVLINYIKQIFVGAINEQLEDFLKQTSSIESFQKFISDPQILILIIDRIIVRDTNPDDSNDEISIIFRVSNEIVKRAERTTSILLLKTGSIIEADKPVEDQLYSLRIPENNAYDVLLSIFGKIGTRLFKSLVDYGRGERDGDKLALSVEKHLSEVEVALLHMQQNIDIPEINLAINPVIQSTIQQAAEQGRKARVSDLGDLVESSVFLNALQKGVNRWVKEIQKVTKLDRDAGSGTSLQEMTFWLNLERALHKIAQKRESDEVILTLEALKCGKRFHATVSFDADTGLKQAMAMVNDYNILMKDLPLNELMAATHMDAIRNALINIFTHMKKLRNTKYPIARALRFVEAISKDVFTQMLKVLGTRRLMNIPLGDFDALMTQCFSVFSTWNDEYDKLATLMRDLSKKKRDEQLKLTWRINPQHKKLESRLDQMRQFRRQHEQLRTVISRVLRPSGLNAEDKPSHDAAGAGDAEKMLALNVGDSSAIDQINMAYENVKEVDCLDVSNDGVAAWEAALRRYEDQIDRVETQITARLRDQLGGAKKADDMFAIFQRFNALFVRPHIRGAIREYQTQLIQRVKEDIDQLQTRFTNFSETDNARILKSIDIPPVAASIIWIRQIDRKLTHYMKRIEDVLGRGWENHVEGRQLKLEGDNFRQKLNAQNIFEEWVGRVQSKNISLAGRIFNIEKRQKDGKISLKLKVNFSPDVVTLFKEVRNLKHMGFRIPLKIVNTAHQANILYPFAISLLESIRTYDSINERIAGNDGINMLIASYKKDIQNQLAEGNMLIWESYKMDPYVVKLSQSINIYQEKVEELDLLMTRIEVDLAALDTCQYSSVTFASLLASIQKAVDQLSLGNFSNLHHWVENIDKKIELKLASRVEAAILLWTTVLTHEEMDDENEEKIVLPAVQPVLLEMRVTSQVLYVSPNIEQARAQLLDQLFSWQSIITNQSRISSTRFQLALSRENTEATYRDVLARLPQGQKILERAYTAVEKVIKDVSDYVGEWLRYQALWDLQPDVLYERLGNNVSKWIQTLLEIRKSRATFDTQETRKEIFPVVVDYRKVQSKVSLKYDYWHREILQKFSCSVGQEMQTFYADISRWRSELEEQSVDSGSTSDAIQLITYVQQLKKKTKFCQEKTEQFRAAQRLLTQQRYQFPSSWLYSENIDGEWSALTDILERKDSAIQAQVANLQAKIKEEDEQVEKRTQDILNEWDKLKPVQGSQKPVEALATLNALETKLSKVKEDRENMVKAKGALEISEPIITNTHATRLDVAVEELTDLKGVWSALTPLYNSIEELKEKTWLSVQPRKLRQSLDELLAQLKQLPAKYRSYDSYEYMKRLMHNYSKMNMVVVELKSEALKERHWKHLMKELRVSWNLSDLTLGQIWDTDLLRYESAIKQVLLVAQGELALEEFLKQVREYWQSFEIDLVNYQSKTKLIRGWDDLFNKLKEHMNSLTAMKLSPYYKQFEEDSLAWEEKLNKISALFDVWIDVQRRWVYLEGLFSASADISTLLPVESSRFSSVSTEFLSLMKKVTASPRILDVVNMQGAQRVLERLADILTKIQKALGEYLERERSSFPRFYFVGDEDLLEIMGNSKDISRIQKHLKKMFAGITSIDVESENTVVTAINSREGERVELIRPVNLKENPRINDWLRMVEREMQHTLSYLLSQSLADFSKFDSAELEKYLNWMDQYPAQVVELTANIWWCMQIEKRLSEGKIVEEVQVTVDKILSMLADSVLCEQPPIRRKKIESLITEFVHKRDICRSLVANNVSHANSFHWLKCMRFYYDSRSTSPLSCCTVKMANAHFPYGFEYLGLQEKLVMTPLTDRCFLTMTQALNSRLGGSPFGPAGTGKTESVKALGHKLGRFVLVFNCDETFDFQAMGRILVGLCQVGAWGCFDEFNRLEERMLSAVSQQIQTIQEAVRAGGDMQVDLVGKTLSVNANMAIFITMNPGYSGRSNLPDNLKQLFRSLAMTQPDRQLIAQVMLFSQGFRSAERLANKIVPLFILCKEQLSDQYHYDFGLRALKYVLVSAGNIKREEIQRMIDNGESFGNPECDVSSNLSEQQILIQSVCETLVPKLISEDISLLFSLLSDVFPSIDYKPSPLTQLREEIAKVCDQLLLTQSSTAGELGSTWLEKVIQLNQIINLNHGLMLVGASGSGKTIAWKVLLKALERLEGVEGVAHVIDAKAMSKDALYGTLDPNTREWTDGLFTHIIRKIIDNVRGETSKRQWIVFDGDVDPEWVENLNSVLDDNKLLTLPNGERLAIPPNVRIIFEVSDLKYATLATVSRCGMVWFSDEVVTYDMLSDHFLRMMKHFRLDVEQPFDLMSLNTASVEGNNISPESERVLAIQQKCVQFLAHHMSADALVPATLNYAMSELDHIMEPTQQRLLSSFFSMMKYAVRQLIIYDNNHSDFPIADDQIEAYILRAMLVNMVWSFSGDGKWKSRQKLSDFVRQSCTLSLPPNASLPIIDYEASIMGEWVQWNSKVPQMEIETHRVAAADIVVPTVDTIRHEMLLNTWLSEHKPLVLCGPPGSGKTMTLLSALRSLQDMDVVNVNFSSSTTPELLMRTFDHYCEYRRTPNGVVLSPVQISRWLVIFCDEINLPAPDKYGTQRVISFLRQLVEMNGFYRASDHTWVSLDRIQFVGACNPPTDPGRHPLSLRFLRHVPVVYVDYPGSTSLIQIYGTFNRAMLRMAPAIRGLAEPLTSAMVDFYLQSQEHFTQDDQPHYIYSPRELTRWVRAISEAISPLDSVTAEALVRLWAHEALRLFQDRLVHAHEREWTDQLLNLTAEKFFSSACNLTHALERPLLLTKHYLPVSKEQLKEYVSARLKGFYEEELDVQLVLFDQMLDHVLRIDRIYRQPQGHLLLIGVSGSGKTTLSRFVAWINGLSVFQFVRQFSKFQLKVHSKYTAADFDEDMRSVLRRAGCRNEKMCFIMDESNMLDTGFLERLNTLLANGEVPGLFDGDEYTTLMSQIKEGAHRQGLMLDSPDELYKWFTAQVMRNLHIVFTMNPSGDGLRERASTSPALFNRCVLNWFGDWTDSALYQVGMELTNTLDMDKSDYQAPFAITAVCELVPSPMLYRHAVINSFVQVHNAVRKLNEVEAKRGRRVMAITPRHFLDFIKHYINVFHEKRRDLEDEKLHLNVGLNKIKETEEQVLELQKSLTLKSSELEAKKSAANAKLKEMLSDQQKAEKEKLASEQLQKELAQSLVEIGKKRTEVEKDLAQVEPAVEDAKQAVKSIRKAQLVEVRSMAAPPHLVKLTLESICLLLGENVGTDWKAIRGVMVKDDFMPRILGFDTDSITPETLKAMEKYIQNPDWDFDKVNRASSACGPMVKWMKAQLLYSDMLRRVEPLRNELKRLEDDAKIKTEKGEELKKTISQLEHSIAAYKEEYAQLIGQAETIKADLATVKEKVGRSTQLLKSLGSERDRWHGSCDGFSQQMDSLIGDTLLSAAFLAYSGYYDQHLRDMLFHRWISFVEQAQIKHRSDLARVEYLSSVDERLEWNKNGLPVDELCAENAIMLHRFNRYPLIIDPSGQAMKFLLKQFSGKNMTKTSFLDNSFRKNLESALRFGNALLVQDVESYDPILNPVLNREVKRTGGRTLITLGDQDIDLSPAFQIFLITRDASVEFPPDVCSRVTFVNFTITQSSLEMQCLNQVLRSERPDVDEKRNDLLKLQGEFAVRLRQLEKALLAALNESKGKILDDDSVISTLEKLKTEAAEVARKAAETNKVMTEVETVSQLYIRLAQACSLIYSMLQQLNEIHFLYQYSLDFLLEIFTAVLNTPHLSSITDYGQRLQIITSNLFQMVYRRVSQGMLHQDKILLALLLMRIVLKGNSKEPSYQLEVDISKMFLYIVL</sequence>
<dbReference type="InterPro" id="IPR041466">
    <property type="entry name" value="Dynein_AAA5_ext"/>
</dbReference>
<dbReference type="FunFam" id="3.40.50.300:FF:000071">
    <property type="entry name" value="Cytoplasmic dynein heavy chain 1"/>
    <property type="match status" value="1"/>
</dbReference>
<evidence type="ECO:0000256" key="2">
    <source>
        <dbReference type="ARBA" id="ARBA00008887"/>
    </source>
</evidence>
<dbReference type="Pfam" id="PF12774">
    <property type="entry name" value="AAA_6"/>
    <property type="match status" value="1"/>
</dbReference>
<keyword evidence="11 15" id="KW-0175">Coiled coil</keyword>
<evidence type="ECO:0000313" key="17">
    <source>
        <dbReference type="EMBL" id="VDN52527.1"/>
    </source>
</evidence>
<dbReference type="FunFam" id="1.20.140.100:FF:000002">
    <property type="entry name" value="Cytoplasmic dynein heavy chain 1"/>
    <property type="match status" value="1"/>
</dbReference>
<dbReference type="InterPro" id="IPR013594">
    <property type="entry name" value="Dynein_heavy_tail"/>
</dbReference>
<dbReference type="Pfam" id="PF22597">
    <property type="entry name" value="DYN_lid"/>
    <property type="match status" value="1"/>
</dbReference>
<dbReference type="InterPro" id="IPR024743">
    <property type="entry name" value="Dynein_HC_stalk"/>
</dbReference>
<keyword evidence="12" id="KW-0505">Motor protein</keyword>
<feature type="domain" description="AAA+ ATPase" evidence="16">
    <location>
        <begin position="2548"/>
        <end position="2698"/>
    </location>
</feature>
<evidence type="ECO:0000256" key="8">
    <source>
        <dbReference type="ARBA" id="ARBA00022741"/>
    </source>
</evidence>
<dbReference type="GO" id="GO:0051235">
    <property type="term" value="P:maintenance of location"/>
    <property type="evidence" value="ECO:0007669"/>
    <property type="project" value="UniProtKB-ARBA"/>
</dbReference>
<evidence type="ECO:0000256" key="5">
    <source>
        <dbReference type="ARBA" id="ARBA00022490"/>
    </source>
</evidence>
<keyword evidence="19" id="KW-1185">Reference proteome</keyword>
<evidence type="ECO:0000256" key="9">
    <source>
        <dbReference type="ARBA" id="ARBA00022840"/>
    </source>
</evidence>
<keyword evidence="8" id="KW-0547">Nucleotide-binding</keyword>
<dbReference type="Pfam" id="PF12775">
    <property type="entry name" value="AAA_7"/>
    <property type="match status" value="1"/>
</dbReference>
<dbReference type="FunFam" id="1.10.287.2620:FF:000001">
    <property type="entry name" value="Cytoplasmic dynein heavy chain 1"/>
    <property type="match status" value="1"/>
</dbReference>
<keyword evidence="5" id="KW-0963">Cytoplasm</keyword>
<dbReference type="Gene3D" id="6.10.140.1060">
    <property type="match status" value="1"/>
</dbReference>
<name>A0A0N4UL83_DRAME</name>
<dbReference type="GO" id="GO:0051959">
    <property type="term" value="F:dynein light intermediate chain binding"/>
    <property type="evidence" value="ECO:0007669"/>
    <property type="project" value="InterPro"/>
</dbReference>
<dbReference type="OrthoDB" id="14187at2759"/>
<accession>A0A0N4UL83</accession>
<dbReference type="FunFam" id="3.40.50.300:FF:000122">
    <property type="entry name" value="Cytoplasmic dynein 1 heavy chain"/>
    <property type="match status" value="1"/>
</dbReference>
<dbReference type="Gene3D" id="3.20.180.20">
    <property type="entry name" value="Dynein heavy chain, N-terminal domain 2"/>
    <property type="match status" value="1"/>
</dbReference>
<evidence type="ECO:0000256" key="3">
    <source>
        <dbReference type="ARBA" id="ARBA00011655"/>
    </source>
</evidence>
<dbReference type="GO" id="GO:0045505">
    <property type="term" value="F:dynein intermediate chain binding"/>
    <property type="evidence" value="ECO:0007669"/>
    <property type="project" value="InterPro"/>
</dbReference>
<dbReference type="InterPro" id="IPR035699">
    <property type="entry name" value="AAA_6"/>
</dbReference>
<comment type="subcellular location">
    <subcellularLocation>
        <location evidence="1">Cytoplasm</location>
        <location evidence="1">Cytoskeleton</location>
    </subcellularLocation>
</comment>
<evidence type="ECO:0000313" key="18">
    <source>
        <dbReference type="Proteomes" id="UP000038040"/>
    </source>
</evidence>
<keyword evidence="9" id="KW-0067">ATP-binding</keyword>
<dbReference type="InterPro" id="IPR042228">
    <property type="entry name" value="Dynein_linker_3"/>
</dbReference>
<dbReference type="SUPFAM" id="SSF52540">
    <property type="entry name" value="P-loop containing nucleoside triphosphate hydrolases"/>
    <property type="match status" value="4"/>
</dbReference>
<dbReference type="Pfam" id="PF12780">
    <property type="entry name" value="AAA_8"/>
    <property type="match status" value="1"/>
</dbReference>
<evidence type="ECO:0000256" key="10">
    <source>
        <dbReference type="ARBA" id="ARBA00023017"/>
    </source>
</evidence>
<dbReference type="EMBL" id="UYYG01000064">
    <property type="protein sequence ID" value="VDN52527.1"/>
    <property type="molecule type" value="Genomic_DNA"/>
</dbReference>
<dbReference type="GO" id="GO:0005524">
    <property type="term" value="F:ATP binding"/>
    <property type="evidence" value="ECO:0007669"/>
    <property type="project" value="UniProtKB-KW"/>
</dbReference>
<dbReference type="Gene3D" id="3.40.50.300">
    <property type="entry name" value="P-loop containing nucleotide triphosphate hydrolases"/>
    <property type="match status" value="4"/>
</dbReference>
<reference evidence="17 19" key="2">
    <citation type="submission" date="2018-11" db="EMBL/GenBank/DDBJ databases">
        <authorList>
            <consortium name="Pathogen Informatics"/>
        </authorList>
    </citation>
    <scope>NUCLEOTIDE SEQUENCE [LARGE SCALE GENOMIC DNA]</scope>
</reference>
<evidence type="ECO:0000256" key="4">
    <source>
        <dbReference type="ARBA" id="ARBA00022197"/>
    </source>
</evidence>
<comment type="similarity">
    <text evidence="2">Belongs to the dynein heavy chain family.</text>
</comment>
<dbReference type="InterPro" id="IPR035706">
    <property type="entry name" value="AAA_9"/>
</dbReference>
<dbReference type="Gene3D" id="1.20.58.1120">
    <property type="match status" value="1"/>
</dbReference>
<dbReference type="Proteomes" id="UP000038040">
    <property type="component" value="Unplaced"/>
</dbReference>
<dbReference type="GO" id="GO:0012505">
    <property type="term" value="C:endomembrane system"/>
    <property type="evidence" value="ECO:0007669"/>
    <property type="project" value="UniProtKB-ARBA"/>
</dbReference>
<feature type="coiled-coil region" evidence="15">
    <location>
        <begin position="535"/>
        <end position="562"/>
    </location>
</feature>
<reference evidence="20" key="1">
    <citation type="submission" date="2016-04" db="UniProtKB">
        <authorList>
            <consortium name="WormBaseParasite"/>
        </authorList>
    </citation>
    <scope>IDENTIFICATION</scope>
</reference>
<keyword evidence="7" id="KW-0677">Repeat</keyword>
<evidence type="ECO:0000256" key="11">
    <source>
        <dbReference type="ARBA" id="ARBA00023054"/>
    </source>
</evidence>
<dbReference type="SMART" id="SM00382">
    <property type="entry name" value="AAA"/>
    <property type="match status" value="4"/>
</dbReference>
<dbReference type="PANTHER" id="PTHR46532">
    <property type="entry name" value="MALE FERTILITY FACTOR KL5"/>
    <property type="match status" value="1"/>
</dbReference>
<dbReference type="InterPro" id="IPR024317">
    <property type="entry name" value="Dynein_heavy_chain_D4_dom"/>
</dbReference>
<evidence type="ECO:0000256" key="6">
    <source>
        <dbReference type="ARBA" id="ARBA00022701"/>
    </source>
</evidence>
<feature type="domain" description="AAA+ ATPase" evidence="16">
    <location>
        <begin position="2887"/>
        <end position="3057"/>
    </location>
</feature>
<dbReference type="CDD" id="cd00009">
    <property type="entry name" value="AAA"/>
    <property type="match status" value="2"/>
</dbReference>
<keyword evidence="6" id="KW-0493">Microtubule</keyword>
<dbReference type="Proteomes" id="UP000274756">
    <property type="component" value="Unassembled WGS sequence"/>
</dbReference>
<dbReference type="Gene3D" id="1.10.8.710">
    <property type="match status" value="1"/>
</dbReference>
<dbReference type="Pfam" id="PF08393">
    <property type="entry name" value="DHC_N2"/>
    <property type="match status" value="1"/>
</dbReference>
<dbReference type="FunFam" id="3.20.180.20:FF:000002">
    <property type="entry name" value="Cytoplasmic dynein heavy chain 1"/>
    <property type="match status" value="1"/>
</dbReference>
<dbReference type="FunFam" id="1.10.8.1220:FF:000002">
    <property type="entry name" value="cytoplasmic dynein 1 heavy chain 1-like"/>
    <property type="match status" value="1"/>
</dbReference>
<dbReference type="Gene3D" id="1.20.920.20">
    <property type="match status" value="1"/>
</dbReference>
<dbReference type="WBParaSite" id="DME_0000854401-mRNA-1">
    <property type="protein sequence ID" value="DME_0000854401-mRNA-1"/>
    <property type="gene ID" value="DME_0000854401"/>
</dbReference>
<dbReference type="STRING" id="318479.A0A0N4UL83"/>
<feature type="domain" description="AAA+ ATPase" evidence="16">
    <location>
        <begin position="2173"/>
        <end position="2350"/>
    </location>
</feature>
<dbReference type="Gene3D" id="1.20.140.100">
    <property type="entry name" value="Dynein heavy chain, N-terminal domain 2"/>
    <property type="match status" value="1"/>
</dbReference>
<comment type="subunit">
    <text evidence="3">Consists of at least two heavy chains and a number of intermediate and light chains.</text>
</comment>
<dbReference type="Gene3D" id="1.10.287.2620">
    <property type="match status" value="1"/>
</dbReference>
<keyword evidence="13" id="KW-0206">Cytoskeleton</keyword>
<evidence type="ECO:0000256" key="13">
    <source>
        <dbReference type="ARBA" id="ARBA00023212"/>
    </source>
</evidence>
<evidence type="ECO:0000256" key="12">
    <source>
        <dbReference type="ARBA" id="ARBA00023175"/>
    </source>
</evidence>
<evidence type="ECO:0000256" key="15">
    <source>
        <dbReference type="SAM" id="Coils"/>
    </source>
</evidence>
<evidence type="ECO:0000256" key="7">
    <source>
        <dbReference type="ARBA" id="ARBA00022737"/>
    </source>
</evidence>
<dbReference type="GO" id="GO:0000776">
    <property type="term" value="C:kinetochore"/>
    <property type="evidence" value="ECO:0007669"/>
    <property type="project" value="UniProtKB-ARBA"/>
</dbReference>